<evidence type="ECO:0000256" key="1">
    <source>
        <dbReference type="SAM" id="SignalP"/>
    </source>
</evidence>
<reference evidence="4" key="1">
    <citation type="submission" date="2016-06" db="UniProtKB">
        <authorList>
            <consortium name="WormBaseParasite"/>
        </authorList>
    </citation>
    <scope>IDENTIFICATION</scope>
</reference>
<sequence>MLTLCLLTVCLNFNLLGQVKAAAAKNESKLVIYSLLPKPTCSPEYELFDYKTSIATAIRYVYKTTFSTKSQFMILLEFGDAPYCTIEQEDRAVNLTSELRLLTAQADASDGFTVYLGPPDGTDCNLVNDWISLSKPGVKASSRLFQISYLCRLQGFTSVFVLNDLVAATGKPSSNETLAAVSLTIEISTLISSVRVLLQTEGWERFAILHEVSQKQNKNAAVAQSMARTLATVNGNLVLTSKRYIHPDMNLTGLLQLIPEQTDGT</sequence>
<dbReference type="AlphaFoldDB" id="A0A183S9D0"/>
<gene>
    <name evidence="2" type="ORF">SSLN_LOCUS828</name>
</gene>
<feature type="chain" id="PRO_5043141056" evidence="1">
    <location>
        <begin position="22"/>
        <end position="265"/>
    </location>
</feature>
<dbReference type="OrthoDB" id="6236169at2759"/>
<evidence type="ECO:0000313" key="2">
    <source>
        <dbReference type="EMBL" id="VDL86321.1"/>
    </source>
</evidence>
<evidence type="ECO:0000313" key="3">
    <source>
        <dbReference type="Proteomes" id="UP000275846"/>
    </source>
</evidence>
<dbReference type="EMBL" id="UYSU01000855">
    <property type="protein sequence ID" value="VDL86321.1"/>
    <property type="molecule type" value="Genomic_DNA"/>
</dbReference>
<reference evidence="2 3" key="2">
    <citation type="submission" date="2018-11" db="EMBL/GenBank/DDBJ databases">
        <authorList>
            <consortium name="Pathogen Informatics"/>
        </authorList>
    </citation>
    <scope>NUCLEOTIDE SEQUENCE [LARGE SCALE GENOMIC DNA]</scope>
    <source>
        <strain evidence="2 3">NST_G2</strain>
    </source>
</reference>
<protein>
    <submittedName>
        <fullName evidence="4">Secreted protein</fullName>
    </submittedName>
</protein>
<accession>A0A183S9D0</accession>
<keyword evidence="1" id="KW-0732">Signal</keyword>
<evidence type="ECO:0000313" key="4">
    <source>
        <dbReference type="WBParaSite" id="SSLN_0000086101-mRNA-1"/>
    </source>
</evidence>
<name>A0A183S9D0_SCHSO</name>
<organism evidence="4">
    <name type="scientific">Schistocephalus solidus</name>
    <name type="common">Tapeworm</name>
    <dbReference type="NCBI Taxonomy" id="70667"/>
    <lineage>
        <taxon>Eukaryota</taxon>
        <taxon>Metazoa</taxon>
        <taxon>Spiralia</taxon>
        <taxon>Lophotrochozoa</taxon>
        <taxon>Platyhelminthes</taxon>
        <taxon>Cestoda</taxon>
        <taxon>Eucestoda</taxon>
        <taxon>Diphyllobothriidea</taxon>
        <taxon>Diphyllobothriidae</taxon>
        <taxon>Schistocephalus</taxon>
    </lineage>
</organism>
<feature type="signal peptide" evidence="1">
    <location>
        <begin position="1"/>
        <end position="21"/>
    </location>
</feature>
<keyword evidence="3" id="KW-1185">Reference proteome</keyword>
<dbReference type="Proteomes" id="UP000275846">
    <property type="component" value="Unassembled WGS sequence"/>
</dbReference>
<dbReference type="STRING" id="70667.A0A183S9D0"/>
<proteinExistence type="predicted"/>
<dbReference type="WBParaSite" id="SSLN_0000086101-mRNA-1">
    <property type="protein sequence ID" value="SSLN_0000086101-mRNA-1"/>
    <property type="gene ID" value="SSLN_0000086101"/>
</dbReference>